<dbReference type="Gene3D" id="3.30.9.10">
    <property type="entry name" value="D-Amino Acid Oxidase, subunit A, domain 2"/>
    <property type="match status" value="1"/>
</dbReference>
<evidence type="ECO:0000313" key="6">
    <source>
        <dbReference type="Proteomes" id="UP001610861"/>
    </source>
</evidence>
<keyword evidence="1" id="KW-0560">Oxidoreductase</keyword>
<dbReference type="InterPro" id="IPR002938">
    <property type="entry name" value="FAD-bd"/>
</dbReference>
<reference evidence="5 6" key="1">
    <citation type="submission" date="2024-09" db="EMBL/GenBank/DDBJ databases">
        <authorList>
            <person name="Pan X."/>
        </authorList>
    </citation>
    <scope>NUCLEOTIDE SEQUENCE [LARGE SCALE GENOMIC DNA]</scope>
    <source>
        <strain evidence="5 6">B2969</strain>
    </source>
</reference>
<sequence length="401" mass="43243">MPRPPNVGRGRRRVPTSDASGKQETTMSVRNALIVGGGFTGLTTAIALAQRGVEVTLVDKAPAWARVGHGLTIQGNALRVFKEIGVIDDVLAVGQAENAVTLYFADGRVMAEMPTPRTGGDDLPATIGALRPDLHEILVKKAEDLGVEIRLGLELTSFENNGDTATSVLSDGTTESWDVIVVAEGIKSQTRPKLGITEDRAPSGLGIWRAVTSRLPEMTGGIAYPFEDDGGAYKVGYTPVSDTQCYIFVLCRPQRPDNGLEGWQEAKRLMENFHGPFDYLRDSIDENTFLNFQEIEWIFVEGPWHHGRVVALGEAVHAVPPLIAQGAAQCVEDALLFAEHVTQDGDLEAQLAEFYARRLPRIKGVVDASLLLAKWEQNPGSPDADPGRVMGGALMALVPAA</sequence>
<feature type="domain" description="FAD-binding" evidence="4">
    <location>
        <begin position="32"/>
        <end position="368"/>
    </location>
</feature>
<keyword evidence="2" id="KW-0503">Monooxygenase</keyword>
<dbReference type="PRINTS" id="PR00420">
    <property type="entry name" value="RNGMNOXGNASE"/>
</dbReference>
<gene>
    <name evidence="5" type="ORF">ACH3VR_12615</name>
</gene>
<dbReference type="RefSeq" id="WP_397556981.1">
    <property type="nucleotide sequence ID" value="NZ_JBIQWL010000004.1"/>
</dbReference>
<evidence type="ECO:0000313" key="5">
    <source>
        <dbReference type="EMBL" id="MFH8251205.1"/>
    </source>
</evidence>
<dbReference type="PANTHER" id="PTHR13789:SF309">
    <property type="entry name" value="PUTATIVE (AFU_ORTHOLOGUE AFUA_6G14510)-RELATED"/>
    <property type="match status" value="1"/>
</dbReference>
<dbReference type="SUPFAM" id="SSF51905">
    <property type="entry name" value="FAD/NAD(P)-binding domain"/>
    <property type="match status" value="1"/>
</dbReference>
<name>A0ABW7Q925_9MICO</name>
<dbReference type="Pfam" id="PF01494">
    <property type="entry name" value="FAD_binding_3"/>
    <property type="match status" value="1"/>
</dbReference>
<proteinExistence type="predicted"/>
<dbReference type="EMBL" id="JBIQWL010000004">
    <property type="protein sequence ID" value="MFH8251205.1"/>
    <property type="molecule type" value="Genomic_DNA"/>
</dbReference>
<protein>
    <submittedName>
        <fullName evidence="5">FAD-dependent oxidoreductase</fullName>
    </submittedName>
</protein>
<dbReference type="InterPro" id="IPR050493">
    <property type="entry name" value="FAD-dep_Monooxygenase_BioMet"/>
</dbReference>
<accession>A0ABW7Q925</accession>
<evidence type="ECO:0000256" key="2">
    <source>
        <dbReference type="ARBA" id="ARBA00023033"/>
    </source>
</evidence>
<evidence type="ECO:0000259" key="4">
    <source>
        <dbReference type="Pfam" id="PF01494"/>
    </source>
</evidence>
<dbReference type="InterPro" id="IPR036188">
    <property type="entry name" value="FAD/NAD-bd_sf"/>
</dbReference>
<dbReference type="Gene3D" id="3.50.50.60">
    <property type="entry name" value="FAD/NAD(P)-binding domain"/>
    <property type="match status" value="1"/>
</dbReference>
<feature type="region of interest" description="Disordered" evidence="3">
    <location>
        <begin position="1"/>
        <end position="25"/>
    </location>
</feature>
<keyword evidence="6" id="KW-1185">Reference proteome</keyword>
<comment type="caution">
    <text evidence="5">The sequence shown here is derived from an EMBL/GenBank/DDBJ whole genome shotgun (WGS) entry which is preliminary data.</text>
</comment>
<evidence type="ECO:0000256" key="3">
    <source>
        <dbReference type="SAM" id="MobiDB-lite"/>
    </source>
</evidence>
<evidence type="ECO:0000256" key="1">
    <source>
        <dbReference type="ARBA" id="ARBA00023002"/>
    </source>
</evidence>
<organism evidence="5 6">
    <name type="scientific">Microbacterium alkaliflavum</name>
    <dbReference type="NCBI Taxonomy" id="3248839"/>
    <lineage>
        <taxon>Bacteria</taxon>
        <taxon>Bacillati</taxon>
        <taxon>Actinomycetota</taxon>
        <taxon>Actinomycetes</taxon>
        <taxon>Micrococcales</taxon>
        <taxon>Microbacteriaceae</taxon>
        <taxon>Microbacterium</taxon>
    </lineage>
</organism>
<dbReference type="Proteomes" id="UP001610861">
    <property type="component" value="Unassembled WGS sequence"/>
</dbReference>
<dbReference type="PANTHER" id="PTHR13789">
    <property type="entry name" value="MONOOXYGENASE"/>
    <property type="match status" value="1"/>
</dbReference>